<gene>
    <name evidence="1" type="ORF">O4H49_06505</name>
</gene>
<comment type="caution">
    <text evidence="1">The sequence shown here is derived from an EMBL/GenBank/DDBJ whole genome shotgun (WGS) entry which is preliminary data.</text>
</comment>
<dbReference type="Pfam" id="PF04102">
    <property type="entry name" value="SlyX"/>
    <property type="match status" value="1"/>
</dbReference>
<evidence type="ECO:0000313" key="1">
    <source>
        <dbReference type="EMBL" id="MCZ4280420.1"/>
    </source>
</evidence>
<protein>
    <submittedName>
        <fullName evidence="1">SlyX family protein</fullName>
    </submittedName>
</protein>
<proteinExistence type="predicted"/>
<sequence>MSKETKVSEELVMRIDTLESHVAEQEQVIHDLSDVLAKQWQKIETLSRRLDQVQHLLDELETEPESGRKPPHY</sequence>
<dbReference type="Gene3D" id="1.20.5.300">
    <property type="match status" value="1"/>
</dbReference>
<dbReference type="InterPro" id="IPR007236">
    <property type="entry name" value="SlyX"/>
</dbReference>
<dbReference type="RefSeq" id="WP_269422622.1">
    <property type="nucleotide sequence ID" value="NZ_JAPWGY010000002.1"/>
</dbReference>
<dbReference type="Proteomes" id="UP001069802">
    <property type="component" value="Unassembled WGS sequence"/>
</dbReference>
<keyword evidence="2" id="KW-1185">Reference proteome</keyword>
<reference evidence="1" key="1">
    <citation type="submission" date="2022-12" db="EMBL/GenBank/DDBJ databases">
        <title>Bacterial isolates from different developmental stages of Nematostella vectensis.</title>
        <authorList>
            <person name="Fraune S."/>
        </authorList>
    </citation>
    <scope>NUCLEOTIDE SEQUENCE</scope>
    <source>
        <strain evidence="1">G21630-S1</strain>
    </source>
</reference>
<name>A0ABT4LH39_9PROT</name>
<accession>A0ABT4LH39</accession>
<organism evidence="1 2">
    <name type="scientific">Kiloniella laminariae</name>
    <dbReference type="NCBI Taxonomy" id="454162"/>
    <lineage>
        <taxon>Bacteria</taxon>
        <taxon>Pseudomonadati</taxon>
        <taxon>Pseudomonadota</taxon>
        <taxon>Alphaproteobacteria</taxon>
        <taxon>Rhodospirillales</taxon>
        <taxon>Kiloniellaceae</taxon>
        <taxon>Kiloniella</taxon>
    </lineage>
</organism>
<evidence type="ECO:0000313" key="2">
    <source>
        <dbReference type="Proteomes" id="UP001069802"/>
    </source>
</evidence>
<dbReference type="EMBL" id="JAPWGY010000002">
    <property type="protein sequence ID" value="MCZ4280420.1"/>
    <property type="molecule type" value="Genomic_DNA"/>
</dbReference>